<dbReference type="InterPro" id="IPR039421">
    <property type="entry name" value="Type_1_exporter"/>
</dbReference>
<evidence type="ECO:0000256" key="7">
    <source>
        <dbReference type="SAM" id="Phobius"/>
    </source>
</evidence>
<dbReference type="SUPFAM" id="SSF52540">
    <property type="entry name" value="P-loop containing nucleoside triphosphate hydrolases"/>
    <property type="match status" value="1"/>
</dbReference>
<protein>
    <submittedName>
        <fullName evidence="10">ABC transporter ATP-binding protein</fullName>
    </submittedName>
</protein>
<dbReference type="InterPro" id="IPR011527">
    <property type="entry name" value="ABC1_TM_dom"/>
</dbReference>
<comment type="caution">
    <text evidence="10">The sequence shown here is derived from an EMBL/GenBank/DDBJ whole genome shotgun (WGS) entry which is preliminary data.</text>
</comment>
<dbReference type="Pfam" id="PF00664">
    <property type="entry name" value="ABC_membrane"/>
    <property type="match status" value="1"/>
</dbReference>
<dbReference type="PROSITE" id="PS50929">
    <property type="entry name" value="ABC_TM1F"/>
    <property type="match status" value="1"/>
</dbReference>
<accession>A0ABU7KXU3</accession>
<evidence type="ECO:0000313" key="10">
    <source>
        <dbReference type="EMBL" id="MEE2053887.1"/>
    </source>
</evidence>
<dbReference type="SUPFAM" id="SSF90123">
    <property type="entry name" value="ABC transporter transmembrane region"/>
    <property type="match status" value="1"/>
</dbReference>
<dbReference type="PANTHER" id="PTHR24221:SF654">
    <property type="entry name" value="ATP-BINDING CASSETTE SUB-FAMILY B MEMBER 6"/>
    <property type="match status" value="1"/>
</dbReference>
<evidence type="ECO:0000256" key="1">
    <source>
        <dbReference type="ARBA" id="ARBA00004651"/>
    </source>
</evidence>
<comment type="subcellular location">
    <subcellularLocation>
        <location evidence="1">Cell membrane</location>
        <topology evidence="1">Multi-pass membrane protein</topology>
    </subcellularLocation>
</comment>
<evidence type="ECO:0000256" key="6">
    <source>
        <dbReference type="ARBA" id="ARBA00023136"/>
    </source>
</evidence>
<dbReference type="PROSITE" id="PS50893">
    <property type="entry name" value="ABC_TRANSPORTER_2"/>
    <property type="match status" value="1"/>
</dbReference>
<feature type="transmembrane region" description="Helical" evidence="7">
    <location>
        <begin position="268"/>
        <end position="290"/>
    </location>
</feature>
<feature type="transmembrane region" description="Helical" evidence="7">
    <location>
        <begin position="130"/>
        <end position="153"/>
    </location>
</feature>
<feature type="domain" description="ABC transporter" evidence="8">
    <location>
        <begin position="360"/>
        <end position="598"/>
    </location>
</feature>
<proteinExistence type="predicted"/>
<evidence type="ECO:0000256" key="3">
    <source>
        <dbReference type="ARBA" id="ARBA00022741"/>
    </source>
</evidence>
<dbReference type="InterPro" id="IPR003439">
    <property type="entry name" value="ABC_transporter-like_ATP-bd"/>
</dbReference>
<keyword evidence="2 7" id="KW-0812">Transmembrane</keyword>
<dbReference type="Gene3D" id="3.40.50.300">
    <property type="entry name" value="P-loop containing nucleotide triphosphate hydrolases"/>
    <property type="match status" value="1"/>
</dbReference>
<name>A0ABU7KXU3_9ACTN</name>
<evidence type="ECO:0000259" key="8">
    <source>
        <dbReference type="PROSITE" id="PS50893"/>
    </source>
</evidence>
<dbReference type="InterPro" id="IPR003593">
    <property type="entry name" value="AAA+_ATPase"/>
</dbReference>
<feature type="transmembrane region" description="Helical" evidence="7">
    <location>
        <begin position="159"/>
        <end position="178"/>
    </location>
</feature>
<dbReference type="PANTHER" id="PTHR24221">
    <property type="entry name" value="ATP-BINDING CASSETTE SUB-FAMILY B"/>
    <property type="match status" value="1"/>
</dbReference>
<reference evidence="10 11" key="1">
    <citation type="submission" date="2023-07" db="EMBL/GenBank/DDBJ databases">
        <authorList>
            <person name="Girao M."/>
            <person name="Carvalho M.F."/>
        </authorList>
    </citation>
    <scope>NUCLEOTIDE SEQUENCE [LARGE SCALE GENOMIC DNA]</scope>
    <source>
        <strain evidence="10 11">66/93</strain>
    </source>
</reference>
<sequence>MTSRYTSLPRFLSAFSWRISFQVVLILANSSLVVVPALVGQRLIDDGVLQRDTDLILSLGVVLVALAVAQAVIAYVERVFSASLGERLTLRLREDLFTHLHEQALGFFSYARPGAIVSRLHGDVGGVKRMVAFTVPMATGAVGTLLFAGVSLFFLEWRAAAAVLILAPVMYGLALYFAPRVRAASQRELDAYADLDACVSEQFSAGGAEAVRVFGARDRMAAAFFGRASRVREHALQQTRLGAAFGSGASLTTGVISAAVYAVGGILVVSQTMSMGTLVAVIAILGRLYGPITMLSSVKMEFIAGLVSFDRVREVMLFRPTLEVGTSSPPETPSPPPVWNDASSAVLTRVSFAYPSPQKLVVPSLASEHELAETRRGSALHEVSLVLRAGTTVGLVGHSGAGKSTLTRLLTRTWDADTGVVRIGGTDIRALSSQALFSTVGIVTQETFLFNDTIRANIAFAKPDASEGDLVRVCRAAQIWDTVHALPEGLDTMVGDRGVRLSGGERQRIALARLFLKAPPVVILDEATSHLDNQTEKAVQEAMAVELAGCARLVVAHRLATVRDADQIVVMGHGRIQQRGTHAELMADDGPYRRLATAQDTVEHQV</sequence>
<feature type="domain" description="ABC transmembrane type-1" evidence="9">
    <location>
        <begin position="23"/>
        <end position="298"/>
    </location>
</feature>
<keyword evidence="6 7" id="KW-0472">Membrane</keyword>
<dbReference type="Proteomes" id="UP001348641">
    <property type="component" value="Unassembled WGS sequence"/>
</dbReference>
<gene>
    <name evidence="10" type="ORF">Q8A49_25635</name>
</gene>
<dbReference type="GO" id="GO:0005524">
    <property type="term" value="F:ATP binding"/>
    <property type="evidence" value="ECO:0007669"/>
    <property type="project" value="UniProtKB-KW"/>
</dbReference>
<dbReference type="PROSITE" id="PS00211">
    <property type="entry name" value="ABC_TRANSPORTER_1"/>
    <property type="match status" value="1"/>
</dbReference>
<evidence type="ECO:0000256" key="4">
    <source>
        <dbReference type="ARBA" id="ARBA00022840"/>
    </source>
</evidence>
<feature type="transmembrane region" description="Helical" evidence="7">
    <location>
        <begin position="241"/>
        <end position="262"/>
    </location>
</feature>
<feature type="transmembrane region" description="Helical" evidence="7">
    <location>
        <begin position="21"/>
        <end position="44"/>
    </location>
</feature>
<evidence type="ECO:0000313" key="11">
    <source>
        <dbReference type="Proteomes" id="UP001348641"/>
    </source>
</evidence>
<dbReference type="InterPro" id="IPR017871">
    <property type="entry name" value="ABC_transporter-like_CS"/>
</dbReference>
<evidence type="ECO:0000259" key="9">
    <source>
        <dbReference type="PROSITE" id="PS50929"/>
    </source>
</evidence>
<dbReference type="InterPro" id="IPR027417">
    <property type="entry name" value="P-loop_NTPase"/>
</dbReference>
<dbReference type="EMBL" id="JAUUCC010000086">
    <property type="protein sequence ID" value="MEE2053887.1"/>
    <property type="molecule type" value="Genomic_DNA"/>
</dbReference>
<keyword evidence="5 7" id="KW-1133">Transmembrane helix</keyword>
<evidence type="ECO:0000256" key="5">
    <source>
        <dbReference type="ARBA" id="ARBA00022989"/>
    </source>
</evidence>
<feature type="transmembrane region" description="Helical" evidence="7">
    <location>
        <begin position="56"/>
        <end position="76"/>
    </location>
</feature>
<organism evidence="10 11">
    <name type="scientific">Nocardiopsis tropica</name>
    <dbReference type="NCBI Taxonomy" id="109330"/>
    <lineage>
        <taxon>Bacteria</taxon>
        <taxon>Bacillati</taxon>
        <taxon>Actinomycetota</taxon>
        <taxon>Actinomycetes</taxon>
        <taxon>Streptosporangiales</taxon>
        <taxon>Nocardiopsidaceae</taxon>
        <taxon>Nocardiopsis</taxon>
    </lineage>
</organism>
<dbReference type="InterPro" id="IPR036640">
    <property type="entry name" value="ABC1_TM_sf"/>
</dbReference>
<dbReference type="SMART" id="SM00382">
    <property type="entry name" value="AAA"/>
    <property type="match status" value="1"/>
</dbReference>
<dbReference type="Gene3D" id="1.20.1560.10">
    <property type="entry name" value="ABC transporter type 1, transmembrane domain"/>
    <property type="match status" value="1"/>
</dbReference>
<evidence type="ECO:0000256" key="2">
    <source>
        <dbReference type="ARBA" id="ARBA00022692"/>
    </source>
</evidence>
<dbReference type="RefSeq" id="WP_330160798.1">
    <property type="nucleotide sequence ID" value="NZ_BAAAJA010000044.1"/>
</dbReference>
<keyword evidence="4 10" id="KW-0067">ATP-binding</keyword>
<keyword evidence="3" id="KW-0547">Nucleotide-binding</keyword>
<dbReference type="Pfam" id="PF00005">
    <property type="entry name" value="ABC_tran"/>
    <property type="match status" value="1"/>
</dbReference>